<dbReference type="Proteomes" id="UP001153620">
    <property type="component" value="Chromosome 2"/>
</dbReference>
<evidence type="ECO:0000256" key="3">
    <source>
        <dbReference type="ARBA" id="ARBA00022448"/>
    </source>
</evidence>
<comment type="similarity">
    <text evidence="2 12">Belongs to the amiloride-sensitive sodium channel (TC 1.A.6) family.</text>
</comment>
<name>A0A9N9WT36_9DIPT</name>
<reference evidence="13" key="1">
    <citation type="submission" date="2022-01" db="EMBL/GenBank/DDBJ databases">
        <authorList>
            <person name="King R."/>
        </authorList>
    </citation>
    <scope>NUCLEOTIDE SEQUENCE</scope>
</reference>
<evidence type="ECO:0000313" key="13">
    <source>
        <dbReference type="EMBL" id="CAG9804870.1"/>
    </source>
</evidence>
<dbReference type="InterPro" id="IPR001873">
    <property type="entry name" value="ENaC"/>
</dbReference>
<organism evidence="13 14">
    <name type="scientific">Chironomus riparius</name>
    <dbReference type="NCBI Taxonomy" id="315576"/>
    <lineage>
        <taxon>Eukaryota</taxon>
        <taxon>Metazoa</taxon>
        <taxon>Ecdysozoa</taxon>
        <taxon>Arthropoda</taxon>
        <taxon>Hexapoda</taxon>
        <taxon>Insecta</taxon>
        <taxon>Pterygota</taxon>
        <taxon>Neoptera</taxon>
        <taxon>Endopterygota</taxon>
        <taxon>Diptera</taxon>
        <taxon>Nematocera</taxon>
        <taxon>Chironomoidea</taxon>
        <taxon>Chironomidae</taxon>
        <taxon>Chironominae</taxon>
        <taxon>Chironomus</taxon>
    </lineage>
</organism>
<keyword evidence="11 12" id="KW-0407">Ion channel</keyword>
<sequence length="415" mass="48134">MDEILSVCAVDDFFGCERIYIRSLSDWGYCFSFNMIGYDSIFNDGIIEDFDVYKRTKITKSIDPNVPPEYHDDVNSPVPSSWTPEQGYIINNSSTYPLPASKGRALMTQIKIRNIDMPSRCLSRSSLLFMFLHLPNELPTILLKSYHFKLNTNNLLQISAELKQNDKTLKTFDIQERGCFFDGERNLKFFKSYTKVNCENECMINFTQQQCGCVRLSMPRIKDMDVCKFKDIMCYQTIVHTWPSIYFKSSEHHEKLPDFPCDCMPLCTQIKYTVVDKATLNSRQLNDGNTYAAVSIKFDESQIVKRTNYVTYKLQNFVADIGGLIGLFLGFSLLSLFDTFLKICSCLKAIFERLELKERVQEATLEDNTEDRNEVRTLNNFNWIEDETNVIQKKEVIFTIPERPSTPLVIEDLEL</sequence>
<protein>
    <submittedName>
        <fullName evidence="13">Uncharacterized protein</fullName>
    </submittedName>
</protein>
<dbReference type="PANTHER" id="PTHR11690:SF288">
    <property type="entry name" value="AMILORIDE-SENSITIVE NA+ CHANNEL-RELATED"/>
    <property type="match status" value="1"/>
</dbReference>
<keyword evidence="5 12" id="KW-0812">Transmembrane</keyword>
<keyword evidence="3 12" id="KW-0813">Transport</keyword>
<gene>
    <name evidence="13" type="ORF">CHIRRI_LOCUS7748</name>
</gene>
<dbReference type="Pfam" id="PF00858">
    <property type="entry name" value="ASC"/>
    <property type="match status" value="1"/>
</dbReference>
<evidence type="ECO:0000256" key="4">
    <source>
        <dbReference type="ARBA" id="ARBA00022461"/>
    </source>
</evidence>
<dbReference type="GO" id="GO:0005886">
    <property type="term" value="C:plasma membrane"/>
    <property type="evidence" value="ECO:0007669"/>
    <property type="project" value="TreeGrafter"/>
</dbReference>
<evidence type="ECO:0000256" key="11">
    <source>
        <dbReference type="ARBA" id="ARBA00023303"/>
    </source>
</evidence>
<keyword evidence="9" id="KW-0472">Membrane</keyword>
<evidence type="ECO:0000256" key="5">
    <source>
        <dbReference type="ARBA" id="ARBA00022692"/>
    </source>
</evidence>
<keyword evidence="4 12" id="KW-0894">Sodium channel</keyword>
<dbReference type="Gene3D" id="1.10.287.820">
    <property type="entry name" value="Acid-sensing ion channel domain"/>
    <property type="match status" value="1"/>
</dbReference>
<keyword evidence="14" id="KW-1185">Reference proteome</keyword>
<reference evidence="13" key="2">
    <citation type="submission" date="2022-10" db="EMBL/GenBank/DDBJ databases">
        <authorList>
            <consortium name="ENA_rothamsted_submissions"/>
            <consortium name="culmorum"/>
            <person name="King R."/>
        </authorList>
    </citation>
    <scope>NUCLEOTIDE SEQUENCE</scope>
</reference>
<evidence type="ECO:0000313" key="14">
    <source>
        <dbReference type="Proteomes" id="UP001153620"/>
    </source>
</evidence>
<keyword evidence="10 12" id="KW-0739">Sodium transport</keyword>
<dbReference type="OrthoDB" id="7759848at2759"/>
<evidence type="ECO:0000256" key="12">
    <source>
        <dbReference type="RuleBase" id="RU000679"/>
    </source>
</evidence>
<evidence type="ECO:0000256" key="1">
    <source>
        <dbReference type="ARBA" id="ARBA00004141"/>
    </source>
</evidence>
<evidence type="ECO:0000256" key="9">
    <source>
        <dbReference type="ARBA" id="ARBA00023136"/>
    </source>
</evidence>
<keyword evidence="8 12" id="KW-0406">Ion transport</keyword>
<evidence type="ECO:0000256" key="6">
    <source>
        <dbReference type="ARBA" id="ARBA00022989"/>
    </source>
</evidence>
<dbReference type="Gene3D" id="1.10.287.770">
    <property type="entry name" value="YojJ-like"/>
    <property type="match status" value="1"/>
</dbReference>
<dbReference type="AlphaFoldDB" id="A0A9N9WT36"/>
<evidence type="ECO:0000256" key="7">
    <source>
        <dbReference type="ARBA" id="ARBA00023053"/>
    </source>
</evidence>
<evidence type="ECO:0000256" key="2">
    <source>
        <dbReference type="ARBA" id="ARBA00007193"/>
    </source>
</evidence>
<dbReference type="EMBL" id="OU895878">
    <property type="protein sequence ID" value="CAG9804870.1"/>
    <property type="molecule type" value="Genomic_DNA"/>
</dbReference>
<accession>A0A9N9WT36</accession>
<dbReference type="PANTHER" id="PTHR11690">
    <property type="entry name" value="AMILORIDE-SENSITIVE SODIUM CHANNEL-RELATED"/>
    <property type="match status" value="1"/>
</dbReference>
<comment type="subcellular location">
    <subcellularLocation>
        <location evidence="1">Membrane</location>
        <topology evidence="1">Multi-pass membrane protein</topology>
    </subcellularLocation>
</comment>
<evidence type="ECO:0000256" key="8">
    <source>
        <dbReference type="ARBA" id="ARBA00023065"/>
    </source>
</evidence>
<keyword evidence="6" id="KW-1133">Transmembrane helix</keyword>
<dbReference type="GO" id="GO:0015280">
    <property type="term" value="F:ligand-gated sodium channel activity"/>
    <property type="evidence" value="ECO:0007669"/>
    <property type="project" value="TreeGrafter"/>
</dbReference>
<evidence type="ECO:0000256" key="10">
    <source>
        <dbReference type="ARBA" id="ARBA00023201"/>
    </source>
</evidence>
<proteinExistence type="inferred from homology"/>
<keyword evidence="7" id="KW-0915">Sodium</keyword>